<dbReference type="AlphaFoldDB" id="A0A545UGL2"/>
<accession>A0A545UGL2</accession>
<sequence length="263" mass="28501">MKKILLTAMILGASGIANADSNVCEFSTDFNINIDEDRVVFDKNSGDAIEFKGDKLFINGEAAKLTAKQKRASEKLQAGARAMVPKIAEIAVEGAELGIKATTIALTALVGDDQGVHSDLIQPIEAISNKIKQNISATSLNTQALEASFENAFDEEFEKLIEVAATKYAGKIAGSVLTAVFSGDQEELKDFEFRMENMERQMEEYVEANATEIEVKAEALCANVEALDKFDTVLEAVDGYPEGGLLHKGDKDGFKFSGITFNR</sequence>
<dbReference type="Proteomes" id="UP000315439">
    <property type="component" value="Unassembled WGS sequence"/>
</dbReference>
<keyword evidence="4" id="KW-1185">Reference proteome</keyword>
<feature type="chain" id="PRO_5022179973" evidence="2">
    <location>
        <begin position="20"/>
        <end position="263"/>
    </location>
</feature>
<organism evidence="3 4">
    <name type="scientific">Aliikangiella coralliicola</name>
    <dbReference type="NCBI Taxonomy" id="2592383"/>
    <lineage>
        <taxon>Bacteria</taxon>
        <taxon>Pseudomonadati</taxon>
        <taxon>Pseudomonadota</taxon>
        <taxon>Gammaproteobacteria</taxon>
        <taxon>Oceanospirillales</taxon>
        <taxon>Pleioneaceae</taxon>
        <taxon>Aliikangiella</taxon>
    </lineage>
</organism>
<feature type="coiled-coil region" evidence="1">
    <location>
        <begin position="188"/>
        <end position="215"/>
    </location>
</feature>
<evidence type="ECO:0000256" key="1">
    <source>
        <dbReference type="SAM" id="Coils"/>
    </source>
</evidence>
<dbReference type="RefSeq" id="WP_142893130.1">
    <property type="nucleotide sequence ID" value="NZ_ML660162.1"/>
</dbReference>
<dbReference type="InterPro" id="IPR021307">
    <property type="entry name" value="DUF2884"/>
</dbReference>
<reference evidence="3 4" key="1">
    <citation type="submission" date="2019-07" db="EMBL/GenBank/DDBJ databases">
        <title>Draft genome for Aliikangiella sp. M105.</title>
        <authorList>
            <person name="Wang G."/>
        </authorList>
    </citation>
    <scope>NUCLEOTIDE SEQUENCE [LARGE SCALE GENOMIC DNA]</scope>
    <source>
        <strain evidence="3 4">M105</strain>
    </source>
</reference>
<evidence type="ECO:0000256" key="2">
    <source>
        <dbReference type="SAM" id="SignalP"/>
    </source>
</evidence>
<evidence type="ECO:0000313" key="4">
    <source>
        <dbReference type="Proteomes" id="UP000315439"/>
    </source>
</evidence>
<dbReference type="OrthoDB" id="6196000at2"/>
<dbReference type="EMBL" id="VIKS01000004">
    <property type="protein sequence ID" value="TQV88622.1"/>
    <property type="molecule type" value="Genomic_DNA"/>
</dbReference>
<evidence type="ECO:0000313" key="3">
    <source>
        <dbReference type="EMBL" id="TQV88622.1"/>
    </source>
</evidence>
<comment type="caution">
    <text evidence="3">The sequence shown here is derived from an EMBL/GenBank/DDBJ whole genome shotgun (WGS) entry which is preliminary data.</text>
</comment>
<protein>
    <submittedName>
        <fullName evidence="3">DUF2884 family protein</fullName>
    </submittedName>
</protein>
<dbReference type="Pfam" id="PF11101">
    <property type="entry name" value="DUF2884"/>
    <property type="match status" value="1"/>
</dbReference>
<name>A0A545UGL2_9GAMM</name>
<keyword evidence="2" id="KW-0732">Signal</keyword>
<feature type="signal peptide" evidence="2">
    <location>
        <begin position="1"/>
        <end position="19"/>
    </location>
</feature>
<keyword evidence="1" id="KW-0175">Coiled coil</keyword>
<proteinExistence type="predicted"/>
<gene>
    <name evidence="3" type="ORF">FLL46_08895</name>
</gene>